<feature type="compositionally biased region" description="Basic residues" evidence="1">
    <location>
        <begin position="253"/>
        <end position="263"/>
    </location>
</feature>
<name>A0A4C1ZLM3_EUMVA</name>
<feature type="compositionally biased region" description="Low complexity" evidence="1">
    <location>
        <begin position="159"/>
        <end position="169"/>
    </location>
</feature>
<proteinExistence type="predicted"/>
<feature type="region of interest" description="Disordered" evidence="1">
    <location>
        <begin position="144"/>
        <end position="170"/>
    </location>
</feature>
<comment type="caution">
    <text evidence="2">The sequence shown here is derived from an EMBL/GenBank/DDBJ whole genome shotgun (WGS) entry which is preliminary data.</text>
</comment>
<accession>A0A4C1ZLM3</accession>
<dbReference type="Proteomes" id="UP000299102">
    <property type="component" value="Unassembled WGS sequence"/>
</dbReference>
<feature type="region of interest" description="Disordered" evidence="1">
    <location>
        <begin position="244"/>
        <end position="263"/>
    </location>
</feature>
<dbReference type="AlphaFoldDB" id="A0A4C1ZLM3"/>
<gene>
    <name evidence="2" type="ORF">EVAR_60497_1</name>
</gene>
<reference evidence="2 3" key="1">
    <citation type="journal article" date="2019" name="Commun. Biol.">
        <title>The bagworm genome reveals a unique fibroin gene that provides high tensile strength.</title>
        <authorList>
            <person name="Kono N."/>
            <person name="Nakamura H."/>
            <person name="Ohtoshi R."/>
            <person name="Tomita M."/>
            <person name="Numata K."/>
            <person name="Arakawa K."/>
        </authorList>
    </citation>
    <scope>NUCLEOTIDE SEQUENCE [LARGE SCALE GENOMIC DNA]</scope>
</reference>
<evidence type="ECO:0000313" key="3">
    <source>
        <dbReference type="Proteomes" id="UP000299102"/>
    </source>
</evidence>
<evidence type="ECO:0000256" key="1">
    <source>
        <dbReference type="SAM" id="MobiDB-lite"/>
    </source>
</evidence>
<sequence length="263" mass="29021">MSVVAPSGGMSRRGIAVCKVQVHSSSLPQFCNTFLVQLDLNSHASAPPLSLPRTTMKHDPKHKFFCTHLGTELQTHRSSFVQLLFTQGYHKGINPVHKLISQQQRGFCRYYNTFDRPGSMFGTISICIRVGEARYERHYGRRRASGAGAGGDVTRGSIRPAKAAGSTAARRGRAHATRAFCYNSRAKSSHPKAALRRAERVGTSRRARARVSEGGKKYFPGRVTGPRGEMLYENETRGRCTVAAGPAPPPFRPRARGGRLRWT</sequence>
<dbReference type="EMBL" id="BGZK01001885">
    <property type="protein sequence ID" value="GBP87789.1"/>
    <property type="molecule type" value="Genomic_DNA"/>
</dbReference>
<evidence type="ECO:0000313" key="2">
    <source>
        <dbReference type="EMBL" id="GBP87789.1"/>
    </source>
</evidence>
<organism evidence="2 3">
    <name type="scientific">Eumeta variegata</name>
    <name type="common">Bagworm moth</name>
    <name type="synonym">Eumeta japonica</name>
    <dbReference type="NCBI Taxonomy" id="151549"/>
    <lineage>
        <taxon>Eukaryota</taxon>
        <taxon>Metazoa</taxon>
        <taxon>Ecdysozoa</taxon>
        <taxon>Arthropoda</taxon>
        <taxon>Hexapoda</taxon>
        <taxon>Insecta</taxon>
        <taxon>Pterygota</taxon>
        <taxon>Neoptera</taxon>
        <taxon>Endopterygota</taxon>
        <taxon>Lepidoptera</taxon>
        <taxon>Glossata</taxon>
        <taxon>Ditrysia</taxon>
        <taxon>Tineoidea</taxon>
        <taxon>Psychidae</taxon>
        <taxon>Oiketicinae</taxon>
        <taxon>Eumeta</taxon>
    </lineage>
</organism>
<protein>
    <submittedName>
        <fullName evidence="2">Uncharacterized protein</fullName>
    </submittedName>
</protein>
<keyword evidence="3" id="KW-1185">Reference proteome</keyword>